<dbReference type="RefSeq" id="XP_024666451.1">
    <property type="nucleotide sequence ID" value="XM_024810683.1"/>
</dbReference>
<keyword evidence="3" id="KW-1185">Reference proteome</keyword>
<proteinExistence type="predicted"/>
<evidence type="ECO:0000256" key="1">
    <source>
        <dbReference type="SAM" id="Coils"/>
    </source>
</evidence>
<evidence type="ECO:0000313" key="3">
    <source>
        <dbReference type="Proteomes" id="UP000238350"/>
    </source>
</evidence>
<dbReference type="GeneID" id="36517874"/>
<keyword evidence="1" id="KW-0175">Coiled coil</keyword>
<protein>
    <submittedName>
        <fullName evidence="2">Uncharacterized protein</fullName>
    </submittedName>
</protein>
<sequence>MPTPLSSLTKLVDELATALQKKRETEEEVVELAKKVLQDSIDANQEVSEPVDDASTEQAAIVAARAMDLKMTLQQLQYVQQETLDTIDSASAAIALVRKSVYASVAEWPNTVEAVGNDYRERITAEQEMYSAIKQEQRRLSGKLKVQFDLLQKSVSSI</sequence>
<gene>
    <name evidence="2" type="ORF">B9G98_04126</name>
</gene>
<name>A0A2T0FNE3_9ASCO</name>
<dbReference type="Proteomes" id="UP000238350">
    <property type="component" value="Unassembled WGS sequence"/>
</dbReference>
<comment type="caution">
    <text evidence="2">The sequence shown here is derived from an EMBL/GenBank/DDBJ whole genome shotgun (WGS) entry which is preliminary data.</text>
</comment>
<accession>A0A2T0FNE3</accession>
<organism evidence="2 3">
    <name type="scientific">Wickerhamiella sorbophila</name>
    <dbReference type="NCBI Taxonomy" id="45607"/>
    <lineage>
        <taxon>Eukaryota</taxon>
        <taxon>Fungi</taxon>
        <taxon>Dikarya</taxon>
        <taxon>Ascomycota</taxon>
        <taxon>Saccharomycotina</taxon>
        <taxon>Dipodascomycetes</taxon>
        <taxon>Dipodascales</taxon>
        <taxon>Trichomonascaceae</taxon>
        <taxon>Wickerhamiella</taxon>
    </lineage>
</organism>
<evidence type="ECO:0000313" key="2">
    <source>
        <dbReference type="EMBL" id="PRT56506.1"/>
    </source>
</evidence>
<dbReference type="EMBL" id="NDIQ01000022">
    <property type="protein sequence ID" value="PRT56506.1"/>
    <property type="molecule type" value="Genomic_DNA"/>
</dbReference>
<reference evidence="2 3" key="1">
    <citation type="submission" date="2017-04" db="EMBL/GenBank/DDBJ databases">
        <title>Genome sequencing of [Candida] sorbophila.</title>
        <authorList>
            <person name="Ahn J.O."/>
        </authorList>
    </citation>
    <scope>NUCLEOTIDE SEQUENCE [LARGE SCALE GENOMIC DNA]</scope>
    <source>
        <strain evidence="2 3">DS02</strain>
    </source>
</reference>
<dbReference type="AlphaFoldDB" id="A0A2T0FNE3"/>
<feature type="coiled-coil region" evidence="1">
    <location>
        <begin position="8"/>
        <end position="35"/>
    </location>
</feature>